<dbReference type="AlphaFoldDB" id="A0A9P9WSX1"/>
<accession>A0A9P9WSX1</accession>
<dbReference type="EMBL" id="JAFIMR010000006">
    <property type="protein sequence ID" value="KAI1877809.1"/>
    <property type="molecule type" value="Genomic_DNA"/>
</dbReference>
<proteinExistence type="predicted"/>
<evidence type="ECO:0000313" key="2">
    <source>
        <dbReference type="EMBL" id="KAI1877809.1"/>
    </source>
</evidence>
<feature type="region of interest" description="Disordered" evidence="1">
    <location>
        <begin position="32"/>
        <end position="51"/>
    </location>
</feature>
<evidence type="ECO:0000313" key="3">
    <source>
        <dbReference type="Proteomes" id="UP000829685"/>
    </source>
</evidence>
<organism evidence="2 3">
    <name type="scientific">Neoarthrinium moseri</name>
    <dbReference type="NCBI Taxonomy" id="1658444"/>
    <lineage>
        <taxon>Eukaryota</taxon>
        <taxon>Fungi</taxon>
        <taxon>Dikarya</taxon>
        <taxon>Ascomycota</taxon>
        <taxon>Pezizomycotina</taxon>
        <taxon>Sordariomycetes</taxon>
        <taxon>Xylariomycetidae</taxon>
        <taxon>Amphisphaeriales</taxon>
        <taxon>Apiosporaceae</taxon>
        <taxon>Neoarthrinium</taxon>
    </lineage>
</organism>
<name>A0A9P9WSX1_9PEZI</name>
<sequence length="98" mass="11002">MPPRNYPDERDDYDGQSILTISREGGFDRASIYPSTDEDPEVTFVPTPTGAADSLTEEDITAAGHGIYAMNIYTRKCSPEYVADYFPFKDVGHQRFDV</sequence>
<gene>
    <name evidence="2" type="ORF">JX265_003817</name>
</gene>
<evidence type="ECO:0000256" key="1">
    <source>
        <dbReference type="SAM" id="MobiDB-lite"/>
    </source>
</evidence>
<keyword evidence="3" id="KW-1185">Reference proteome</keyword>
<protein>
    <submittedName>
        <fullName evidence="2">Uncharacterized protein</fullName>
    </submittedName>
</protein>
<comment type="caution">
    <text evidence="2">The sequence shown here is derived from an EMBL/GenBank/DDBJ whole genome shotgun (WGS) entry which is preliminary data.</text>
</comment>
<dbReference type="Proteomes" id="UP000829685">
    <property type="component" value="Unassembled WGS sequence"/>
</dbReference>
<reference evidence="2" key="1">
    <citation type="submission" date="2021-03" db="EMBL/GenBank/DDBJ databases">
        <title>Revisited historic fungal species revealed as producer of novel bioactive compounds through whole genome sequencing and comparative genomics.</title>
        <authorList>
            <person name="Vignolle G.A."/>
            <person name="Hochenegger N."/>
            <person name="Mach R.L."/>
            <person name="Mach-Aigner A.R."/>
            <person name="Javad Rahimi M."/>
            <person name="Salim K.A."/>
            <person name="Chan C.M."/>
            <person name="Lim L.B.L."/>
            <person name="Cai F."/>
            <person name="Druzhinina I.S."/>
            <person name="U'Ren J.M."/>
            <person name="Derntl C."/>
        </authorList>
    </citation>
    <scope>NUCLEOTIDE SEQUENCE</scope>
    <source>
        <strain evidence="2">TUCIM 5799</strain>
    </source>
</reference>